<dbReference type="AlphaFoldDB" id="A0A8J7FIQ7"/>
<dbReference type="Proteomes" id="UP000620559">
    <property type="component" value="Unassembled WGS sequence"/>
</dbReference>
<dbReference type="Pfam" id="PF19289">
    <property type="entry name" value="PmbA_TldD_3rd"/>
    <property type="match status" value="1"/>
</dbReference>
<feature type="domain" description="Metalloprotease TldD/E C-terminal" evidence="1">
    <location>
        <begin position="224"/>
        <end position="446"/>
    </location>
</feature>
<evidence type="ECO:0000313" key="3">
    <source>
        <dbReference type="Proteomes" id="UP000620559"/>
    </source>
</evidence>
<dbReference type="PANTHER" id="PTHR43666:SF1">
    <property type="entry name" value="CONSERVED PROTEIN"/>
    <property type="match status" value="1"/>
</dbReference>
<dbReference type="InterPro" id="IPR036059">
    <property type="entry name" value="TldD/PmbA_sf"/>
</dbReference>
<dbReference type="SUPFAM" id="SSF111283">
    <property type="entry name" value="Putative modulator of DNA gyrase, PmbA/TldD"/>
    <property type="match status" value="1"/>
</dbReference>
<dbReference type="InterPro" id="IPR045569">
    <property type="entry name" value="Metalloprtase-TldD/E_C"/>
</dbReference>
<dbReference type="GO" id="GO:0006508">
    <property type="term" value="P:proteolysis"/>
    <property type="evidence" value="ECO:0007669"/>
    <property type="project" value="InterPro"/>
</dbReference>
<proteinExistence type="predicted"/>
<gene>
    <name evidence="2" type="ORF">IQ247_31160</name>
</gene>
<keyword evidence="3" id="KW-1185">Reference proteome</keyword>
<dbReference type="PANTHER" id="PTHR43666">
    <property type="entry name" value="TLDD PROTEIN"/>
    <property type="match status" value="1"/>
</dbReference>
<reference evidence="2" key="1">
    <citation type="submission" date="2020-10" db="EMBL/GenBank/DDBJ databases">
        <authorList>
            <person name="Castelo-Branco R."/>
            <person name="Eusebio N."/>
            <person name="Adriana R."/>
            <person name="Vieira A."/>
            <person name="Brugerolle De Fraissinette N."/>
            <person name="Rezende De Castro R."/>
            <person name="Schneider M.P."/>
            <person name="Vasconcelos V."/>
            <person name="Leao P.N."/>
        </authorList>
    </citation>
    <scope>NUCLEOTIDE SEQUENCE</scope>
    <source>
        <strain evidence="2">LEGE 06105</strain>
    </source>
</reference>
<dbReference type="GO" id="GO:0008237">
    <property type="term" value="F:metallopeptidase activity"/>
    <property type="evidence" value="ECO:0007669"/>
    <property type="project" value="InterPro"/>
</dbReference>
<dbReference type="RefSeq" id="WP_193926047.1">
    <property type="nucleotide sequence ID" value="NZ_JADEWL010000248.1"/>
</dbReference>
<sequence>MKKKDISALEVSFNQLFESLLDKKKPEEEFTFKLNRERSQFTRFNRGKVRQTGIVADGWIELTLMENQRSSYRVFPVSGNWEFDWQQAYNSLQELRAELPLLPVDTYLVLPSGDDDNREVYSGNLLAEEEVAKTILEAVAELDFTGFYAGGVISQGYADSGGKKYWFSTDTFTLDYSIFTDSGQAVKGFFAGNNWNHQTYIDKIYQAKQQLKLLSRPAKELPRGHYKTYFAPAAVAEFLTMLSWGGISEADIQQGNSALAKLASREKMLSPKFSLRENFKTGLVPRFNEWGEIAPLDLKLIEKGVLLNSLVNSRSAKEYDKSPNGANSSESLRSPQIGLGNLASENILSSLDTGLYVSNLHYLNWSDRPAGRITGMTRYACFWVVNGEIVAPIEDLRFDDTLYSFWGDNLIDFTDKHEFIPEVGTYENRQLGGSMVPGMLVEDFTYTL</sequence>
<evidence type="ECO:0000259" key="1">
    <source>
        <dbReference type="Pfam" id="PF19289"/>
    </source>
</evidence>
<comment type="caution">
    <text evidence="2">The sequence shown here is derived from an EMBL/GenBank/DDBJ whole genome shotgun (WGS) entry which is preliminary data.</text>
</comment>
<dbReference type="EMBL" id="JADEWL010000248">
    <property type="protein sequence ID" value="MBE9217058.1"/>
    <property type="molecule type" value="Genomic_DNA"/>
</dbReference>
<accession>A0A8J7FIQ7</accession>
<name>A0A8J7FIQ7_9CYAN</name>
<protein>
    <submittedName>
        <fullName evidence="2">TldD/PmbA family protein</fullName>
    </submittedName>
</protein>
<organism evidence="2 3">
    <name type="scientific">Plectonema cf. radiosum LEGE 06105</name>
    <dbReference type="NCBI Taxonomy" id="945769"/>
    <lineage>
        <taxon>Bacteria</taxon>
        <taxon>Bacillati</taxon>
        <taxon>Cyanobacteriota</taxon>
        <taxon>Cyanophyceae</taxon>
        <taxon>Oscillatoriophycideae</taxon>
        <taxon>Oscillatoriales</taxon>
        <taxon>Microcoleaceae</taxon>
        <taxon>Plectonema</taxon>
    </lineage>
</organism>
<evidence type="ECO:0000313" key="2">
    <source>
        <dbReference type="EMBL" id="MBE9217058.1"/>
    </source>
</evidence>